<sequence length="293" mass="32752">MKRISWLAFPTLSLSVWASPAKRATWNPPSNLVQPLTQVWNHEVATYNMNFKNFGYDQLIAAKGTAKVCVRWESTTQTVTEAQRAQVQTAIQRSYKKWIDWFVGFDGFPYSSVPLSVVGWAVSNPSLLQGSTSGIDVYTNRDSGGIPECNPACGRFFHQDNNYSGCPGGAARHYDFSVWLTPGFGGGAGGDWGARIGTEYFMSNLNTENIHILLHELGHYFALDDFYDWTPTGVTNFIMLAGSATQITDFDGWMARDWWRHLKSRYGIAKEGANSLEIEGSQAANLTWVDQEF</sequence>
<dbReference type="Proteomes" id="UP000807353">
    <property type="component" value="Unassembled WGS sequence"/>
</dbReference>
<protein>
    <submittedName>
        <fullName evidence="2">Uncharacterized protein</fullName>
    </submittedName>
</protein>
<keyword evidence="3" id="KW-1185">Reference proteome</keyword>
<keyword evidence="1" id="KW-0732">Signal</keyword>
<organism evidence="2 3">
    <name type="scientific">Collybia nuda</name>
    <dbReference type="NCBI Taxonomy" id="64659"/>
    <lineage>
        <taxon>Eukaryota</taxon>
        <taxon>Fungi</taxon>
        <taxon>Dikarya</taxon>
        <taxon>Basidiomycota</taxon>
        <taxon>Agaricomycotina</taxon>
        <taxon>Agaricomycetes</taxon>
        <taxon>Agaricomycetidae</taxon>
        <taxon>Agaricales</taxon>
        <taxon>Tricholomatineae</taxon>
        <taxon>Clitocybaceae</taxon>
        <taxon>Collybia</taxon>
    </lineage>
</organism>
<gene>
    <name evidence="2" type="ORF">BDZ94DRAFT_1310051</name>
</gene>
<accession>A0A9P5Y2F2</accession>
<dbReference type="OrthoDB" id="94998at2759"/>
<reference evidence="2" key="1">
    <citation type="submission" date="2020-11" db="EMBL/GenBank/DDBJ databases">
        <authorList>
            <consortium name="DOE Joint Genome Institute"/>
            <person name="Ahrendt S."/>
            <person name="Riley R."/>
            <person name="Andreopoulos W."/>
            <person name="Labutti K."/>
            <person name="Pangilinan J."/>
            <person name="Ruiz-Duenas F.J."/>
            <person name="Barrasa J.M."/>
            <person name="Sanchez-Garcia M."/>
            <person name="Camarero S."/>
            <person name="Miyauchi S."/>
            <person name="Serrano A."/>
            <person name="Linde D."/>
            <person name="Babiker R."/>
            <person name="Drula E."/>
            <person name="Ayuso-Fernandez I."/>
            <person name="Pacheco R."/>
            <person name="Padilla G."/>
            <person name="Ferreira P."/>
            <person name="Barriuso J."/>
            <person name="Kellner H."/>
            <person name="Castanera R."/>
            <person name="Alfaro M."/>
            <person name="Ramirez L."/>
            <person name="Pisabarro A.G."/>
            <person name="Kuo A."/>
            <person name="Tritt A."/>
            <person name="Lipzen A."/>
            <person name="He G."/>
            <person name="Yan M."/>
            <person name="Ng V."/>
            <person name="Cullen D."/>
            <person name="Martin F."/>
            <person name="Rosso M.-N."/>
            <person name="Henrissat B."/>
            <person name="Hibbett D."/>
            <person name="Martinez A.T."/>
            <person name="Grigoriev I.V."/>
        </authorList>
    </citation>
    <scope>NUCLEOTIDE SEQUENCE</scope>
    <source>
        <strain evidence="2">CBS 247.69</strain>
    </source>
</reference>
<comment type="caution">
    <text evidence="2">The sequence shown here is derived from an EMBL/GenBank/DDBJ whole genome shotgun (WGS) entry which is preliminary data.</text>
</comment>
<dbReference type="PANTHER" id="PTHR35606">
    <property type="entry name" value="CELLULOSE-BINDING FAMILY II PROTEIN"/>
    <property type="match status" value="1"/>
</dbReference>
<proteinExistence type="predicted"/>
<dbReference type="EMBL" id="MU150276">
    <property type="protein sequence ID" value="KAF9462033.1"/>
    <property type="molecule type" value="Genomic_DNA"/>
</dbReference>
<feature type="signal peptide" evidence="1">
    <location>
        <begin position="1"/>
        <end position="18"/>
    </location>
</feature>
<feature type="chain" id="PRO_5040193581" evidence="1">
    <location>
        <begin position="19"/>
        <end position="293"/>
    </location>
</feature>
<name>A0A9P5Y2F2_9AGAR</name>
<evidence type="ECO:0000256" key="1">
    <source>
        <dbReference type="SAM" id="SignalP"/>
    </source>
</evidence>
<evidence type="ECO:0000313" key="3">
    <source>
        <dbReference type="Proteomes" id="UP000807353"/>
    </source>
</evidence>
<evidence type="ECO:0000313" key="2">
    <source>
        <dbReference type="EMBL" id="KAF9462033.1"/>
    </source>
</evidence>
<dbReference type="AlphaFoldDB" id="A0A9P5Y2F2"/>
<dbReference type="PANTHER" id="PTHR35606:SF4">
    <property type="entry name" value="CELLULOSE-BINDING FAMILY II PROTEIN"/>
    <property type="match status" value="1"/>
</dbReference>